<dbReference type="GO" id="GO:0006334">
    <property type="term" value="P:nucleosome assembly"/>
    <property type="evidence" value="ECO:0007669"/>
    <property type="project" value="InterPro"/>
</dbReference>
<reference evidence="3" key="1">
    <citation type="journal article" date="2020" name="Fungal Divers.">
        <title>Resolving the Mortierellaceae phylogeny through synthesis of multi-gene phylogenetics and phylogenomics.</title>
        <authorList>
            <person name="Vandepol N."/>
            <person name="Liber J."/>
            <person name="Desiro A."/>
            <person name="Na H."/>
            <person name="Kennedy M."/>
            <person name="Barry K."/>
            <person name="Grigoriev I.V."/>
            <person name="Miller A.N."/>
            <person name="O'Donnell K."/>
            <person name="Stajich J.E."/>
            <person name="Bonito G."/>
        </authorList>
    </citation>
    <scope>NUCLEOTIDE SEQUENCE</scope>
    <source>
        <strain evidence="3">MES-2147</strain>
    </source>
</reference>
<proteinExistence type="inferred from homology"/>
<dbReference type="InterPro" id="IPR037231">
    <property type="entry name" value="NAP-like_sf"/>
</dbReference>
<evidence type="ECO:0000256" key="1">
    <source>
        <dbReference type="ARBA" id="ARBA00009947"/>
    </source>
</evidence>
<dbReference type="FunFam" id="1.20.5.1500:FF:000001">
    <property type="entry name" value="Nucleosome assembly protein 1-like 1"/>
    <property type="match status" value="1"/>
</dbReference>
<evidence type="ECO:0000313" key="3">
    <source>
        <dbReference type="EMBL" id="KAF9936263.1"/>
    </source>
</evidence>
<dbReference type="Proteomes" id="UP000749646">
    <property type="component" value="Unassembled WGS sequence"/>
</dbReference>
<dbReference type="GO" id="GO:0005634">
    <property type="term" value="C:nucleus"/>
    <property type="evidence" value="ECO:0007669"/>
    <property type="project" value="InterPro"/>
</dbReference>
<accession>A0A9P6LT85</accession>
<dbReference type="AlphaFoldDB" id="A0A9P6LT85"/>
<evidence type="ECO:0000313" key="4">
    <source>
        <dbReference type="Proteomes" id="UP000749646"/>
    </source>
</evidence>
<dbReference type="Pfam" id="PF00956">
    <property type="entry name" value="NAP"/>
    <property type="match status" value="1"/>
</dbReference>
<comment type="similarity">
    <text evidence="1">Belongs to the nucleosome assembly protein (NAP) family.</text>
</comment>
<gene>
    <name evidence="3" type="ORF">BGZ65_002594</name>
</gene>
<organism evidence="3 4">
    <name type="scientific">Modicella reniformis</name>
    <dbReference type="NCBI Taxonomy" id="1440133"/>
    <lineage>
        <taxon>Eukaryota</taxon>
        <taxon>Fungi</taxon>
        <taxon>Fungi incertae sedis</taxon>
        <taxon>Mucoromycota</taxon>
        <taxon>Mortierellomycotina</taxon>
        <taxon>Mortierellomycetes</taxon>
        <taxon>Mortierellales</taxon>
        <taxon>Mortierellaceae</taxon>
        <taxon>Modicella</taxon>
    </lineage>
</organism>
<dbReference type="EMBL" id="JAAAHW010009793">
    <property type="protein sequence ID" value="KAF9936263.1"/>
    <property type="molecule type" value="Genomic_DNA"/>
</dbReference>
<evidence type="ECO:0000256" key="2">
    <source>
        <dbReference type="SAM" id="MobiDB-lite"/>
    </source>
</evidence>
<keyword evidence="4" id="KW-1185">Reference proteome</keyword>
<feature type="compositionally biased region" description="Acidic residues" evidence="2">
    <location>
        <begin position="99"/>
        <end position="113"/>
    </location>
</feature>
<sequence>MVHSINVRKHSGFDKVHSVHPLMPGTRDSLIPSVRRRLKALKSLQKKHAVLEVELQKEIVALEKKYLELYTPLYQKRADYVGGKVEPTDTEVEEGKSDGEEEEEEKDDDDDDKDAQKIEGNI</sequence>
<dbReference type="Gene3D" id="1.20.5.1500">
    <property type="match status" value="1"/>
</dbReference>
<dbReference type="SUPFAM" id="SSF143113">
    <property type="entry name" value="NAP-like"/>
    <property type="match status" value="1"/>
</dbReference>
<dbReference type="OrthoDB" id="27325at2759"/>
<protein>
    <submittedName>
        <fullName evidence="3">Uncharacterized protein</fullName>
    </submittedName>
</protein>
<comment type="caution">
    <text evidence="3">The sequence shown here is derived from an EMBL/GenBank/DDBJ whole genome shotgun (WGS) entry which is preliminary data.</text>
</comment>
<feature type="region of interest" description="Disordered" evidence="2">
    <location>
        <begin position="80"/>
        <end position="122"/>
    </location>
</feature>
<name>A0A9P6LT85_9FUNG</name>
<dbReference type="InterPro" id="IPR002164">
    <property type="entry name" value="NAP_family"/>
</dbReference>